<dbReference type="EMBL" id="PTRA01000006">
    <property type="protein sequence ID" value="PQA54541.1"/>
    <property type="molecule type" value="Genomic_DNA"/>
</dbReference>
<protein>
    <submittedName>
        <fullName evidence="1">Uncharacterized protein</fullName>
    </submittedName>
</protein>
<dbReference type="AlphaFoldDB" id="A0A2S7IGP9"/>
<sequence length="128" mass="14443">MSPPPTYQFAFVNKQGSAALDSTRAMQVRLTYKDAWGMEQTVAPEDFKVIASKPYGVVFESSYALIENPKPQTRLYTVTLGIESLGRLQLTSKKNTTKCNSWMNLSEARFNEQILSQGEEVNYLIQLP</sequence>
<evidence type="ECO:0000313" key="1">
    <source>
        <dbReference type="EMBL" id="PQA54541.1"/>
    </source>
</evidence>
<comment type="caution">
    <text evidence="1">The sequence shown here is derived from an EMBL/GenBank/DDBJ whole genome shotgun (WGS) entry which is preliminary data.</text>
</comment>
<accession>A0A2S7IGP9</accession>
<evidence type="ECO:0000313" key="2">
    <source>
        <dbReference type="Proteomes" id="UP000239590"/>
    </source>
</evidence>
<gene>
    <name evidence="1" type="ORF">C5O19_22610</name>
</gene>
<keyword evidence="2" id="KW-1185">Reference proteome</keyword>
<name>A0A2S7IGP9_9BACT</name>
<proteinExistence type="predicted"/>
<organism evidence="1 2">
    <name type="scientific">Siphonobacter curvatus</name>
    <dbReference type="NCBI Taxonomy" id="2094562"/>
    <lineage>
        <taxon>Bacteria</taxon>
        <taxon>Pseudomonadati</taxon>
        <taxon>Bacteroidota</taxon>
        <taxon>Cytophagia</taxon>
        <taxon>Cytophagales</taxon>
        <taxon>Cytophagaceae</taxon>
        <taxon>Siphonobacter</taxon>
    </lineage>
</organism>
<dbReference type="Proteomes" id="UP000239590">
    <property type="component" value="Unassembled WGS sequence"/>
</dbReference>
<reference evidence="2" key="1">
    <citation type="submission" date="2018-02" db="EMBL/GenBank/DDBJ databases">
        <title>Genome sequencing of Solimonas sp. HR-BB.</title>
        <authorList>
            <person name="Lee Y."/>
            <person name="Jeon C.O."/>
        </authorList>
    </citation>
    <scope>NUCLEOTIDE SEQUENCE [LARGE SCALE GENOMIC DNA]</scope>
    <source>
        <strain evidence="2">HR-U</strain>
    </source>
</reference>